<dbReference type="Proteomes" id="UP000523447">
    <property type="component" value="Unassembled WGS sequence"/>
</dbReference>
<reference evidence="1 2" key="1">
    <citation type="submission" date="2020-04" db="EMBL/GenBank/DDBJ databases">
        <title>MicrobeNet Type strains.</title>
        <authorList>
            <person name="Nicholson A.C."/>
        </authorList>
    </citation>
    <scope>NUCLEOTIDE SEQUENCE [LARGE SCALE GENOMIC DNA]</scope>
    <source>
        <strain evidence="1 2">DSM 44445</strain>
    </source>
</reference>
<gene>
    <name evidence="1" type="ORF">HGA07_27805</name>
</gene>
<evidence type="ECO:0000313" key="2">
    <source>
        <dbReference type="Proteomes" id="UP000523447"/>
    </source>
</evidence>
<dbReference type="EMBL" id="JAAXPE010000045">
    <property type="protein sequence ID" value="NKY89391.1"/>
    <property type="molecule type" value="Genomic_DNA"/>
</dbReference>
<dbReference type="Pfam" id="PF14063">
    <property type="entry name" value="DUF4254"/>
    <property type="match status" value="1"/>
</dbReference>
<name>A0A7X6RKL1_9NOCA</name>
<evidence type="ECO:0000313" key="1">
    <source>
        <dbReference type="EMBL" id="NKY89391.1"/>
    </source>
</evidence>
<keyword evidence="2" id="KW-1185">Reference proteome</keyword>
<comment type="caution">
    <text evidence="1">The sequence shown here is derived from an EMBL/GenBank/DDBJ whole genome shotgun (WGS) entry which is preliminary data.</text>
</comment>
<sequence>MAELPTKDELLRACDGVVRTPHPVLHAARELAALHTACRRPVPLRYIETECARAELVRMIDRWVATDLPQARSAPYLHTESVGTVVDRIARFRVDARDALNGATTETHRHFLWQRLAELAVAYTDLASEVGSGLRALPGLNFSTWIRPAPAGPHVCTCPIRMPSGTR</sequence>
<organism evidence="1 2">
    <name type="scientific">Nocardia veterana</name>
    <dbReference type="NCBI Taxonomy" id="132249"/>
    <lineage>
        <taxon>Bacteria</taxon>
        <taxon>Bacillati</taxon>
        <taxon>Actinomycetota</taxon>
        <taxon>Actinomycetes</taxon>
        <taxon>Mycobacteriales</taxon>
        <taxon>Nocardiaceae</taxon>
        <taxon>Nocardia</taxon>
    </lineage>
</organism>
<dbReference type="InterPro" id="IPR025350">
    <property type="entry name" value="DUF4254"/>
</dbReference>
<dbReference type="AlphaFoldDB" id="A0A7X6RKL1"/>
<protein>
    <submittedName>
        <fullName evidence="1">DUF4254 domain-containing protein</fullName>
    </submittedName>
</protein>
<proteinExistence type="predicted"/>
<accession>A0A7X6RKL1</accession>